<keyword evidence="6" id="KW-1185">Reference proteome</keyword>
<evidence type="ECO:0000313" key="6">
    <source>
        <dbReference type="Proteomes" id="UP000435877"/>
    </source>
</evidence>
<dbReference type="InterPro" id="IPR036679">
    <property type="entry name" value="FlgN-like_sf"/>
</dbReference>
<dbReference type="OrthoDB" id="5741234at2"/>
<dbReference type="GO" id="GO:0044780">
    <property type="term" value="P:bacterial-type flagellum assembly"/>
    <property type="evidence" value="ECO:0007669"/>
    <property type="project" value="InterPro"/>
</dbReference>
<dbReference type="Proteomes" id="UP000435877">
    <property type="component" value="Unassembled WGS sequence"/>
</dbReference>
<sequence length="141" mass="15428">MTELSDVLQLIHKHANALEAVLIEEAGHLKEPTSVEKIETLATQKMDLVQTLDQLAVRRKQLIQVPANLDLQNQDTDWQSTLAILARCQILNNQAGADIAVQSRYKQRALDILSNARTETPLYSASGATRTVSAGQALGKA</sequence>
<dbReference type="InterPro" id="IPR007809">
    <property type="entry name" value="FlgN-like"/>
</dbReference>
<evidence type="ECO:0000256" key="3">
    <source>
        <dbReference type="ARBA" id="ARBA00022795"/>
    </source>
</evidence>
<name>A0A5S9NM12_9GAMM</name>
<evidence type="ECO:0000313" key="4">
    <source>
        <dbReference type="EMBL" id="CAA0091099.1"/>
    </source>
</evidence>
<evidence type="ECO:0008006" key="8">
    <source>
        <dbReference type="Google" id="ProtNLM"/>
    </source>
</evidence>
<dbReference type="Pfam" id="PF05130">
    <property type="entry name" value="FlgN"/>
    <property type="match status" value="1"/>
</dbReference>
<evidence type="ECO:0000256" key="2">
    <source>
        <dbReference type="ARBA" id="ARBA00007703"/>
    </source>
</evidence>
<dbReference type="RefSeq" id="WP_159268695.1">
    <property type="nucleotide sequence ID" value="NZ_CACSIK010000001.1"/>
</dbReference>
<dbReference type="AlphaFoldDB" id="A0A5S9NM12"/>
<accession>A0A5S9NM12</accession>
<dbReference type="EMBL" id="CACSIK010000001">
    <property type="protein sequence ID" value="CAA0091099.1"/>
    <property type="molecule type" value="Genomic_DNA"/>
</dbReference>
<protein>
    <recommendedName>
        <fullName evidence="8">Flagella synthesis protein FlgN</fullName>
    </recommendedName>
</protein>
<reference evidence="6 7" key="1">
    <citation type="submission" date="2019-11" db="EMBL/GenBank/DDBJ databases">
        <authorList>
            <person name="Holert J."/>
        </authorList>
    </citation>
    <scope>NUCLEOTIDE SEQUENCE [LARGE SCALE GENOMIC DNA]</scope>
    <source>
        <strain evidence="5">BC3_2A</strain>
        <strain evidence="4">SB11_1A</strain>
    </source>
</reference>
<gene>
    <name evidence="4" type="ORF">IHBHHGIJ_02108</name>
    <name evidence="5" type="ORF">KFEGEMFD_01710</name>
</gene>
<proteinExistence type="inferred from homology"/>
<comment type="function">
    <text evidence="1">Required for the efficient initiation of filament assembly.</text>
</comment>
<evidence type="ECO:0000313" key="7">
    <source>
        <dbReference type="Proteomes" id="UP000439591"/>
    </source>
</evidence>
<keyword evidence="3" id="KW-1005">Bacterial flagellum biogenesis</keyword>
<evidence type="ECO:0000313" key="5">
    <source>
        <dbReference type="EMBL" id="CAA0098580.1"/>
    </source>
</evidence>
<dbReference type="Gene3D" id="1.20.58.300">
    <property type="entry name" value="FlgN-like"/>
    <property type="match status" value="1"/>
</dbReference>
<evidence type="ECO:0000256" key="1">
    <source>
        <dbReference type="ARBA" id="ARBA00002397"/>
    </source>
</evidence>
<dbReference type="SUPFAM" id="SSF140566">
    <property type="entry name" value="FlgN-like"/>
    <property type="match status" value="1"/>
</dbReference>
<comment type="similarity">
    <text evidence="2">Belongs to the FlgN family.</text>
</comment>
<dbReference type="EMBL" id="CACSIM010000002">
    <property type="protein sequence ID" value="CAA0098580.1"/>
    <property type="molecule type" value="Genomic_DNA"/>
</dbReference>
<organism evidence="4 6">
    <name type="scientific">Zhongshania aliphaticivorans</name>
    <dbReference type="NCBI Taxonomy" id="1470434"/>
    <lineage>
        <taxon>Bacteria</taxon>
        <taxon>Pseudomonadati</taxon>
        <taxon>Pseudomonadota</taxon>
        <taxon>Gammaproteobacteria</taxon>
        <taxon>Cellvibrionales</taxon>
        <taxon>Spongiibacteraceae</taxon>
        <taxon>Zhongshania</taxon>
    </lineage>
</organism>
<dbReference type="Proteomes" id="UP000439591">
    <property type="component" value="Unassembled WGS sequence"/>
</dbReference>